<name>A0A1C3X6V9_9BRAD</name>
<dbReference type="AlphaFoldDB" id="A0A1C3X6V9"/>
<dbReference type="Gene3D" id="2.40.128.520">
    <property type="match status" value="1"/>
</dbReference>
<evidence type="ECO:0000256" key="2">
    <source>
        <dbReference type="SAM" id="SignalP"/>
    </source>
</evidence>
<evidence type="ECO:0000256" key="1">
    <source>
        <dbReference type="SAM" id="MobiDB-lite"/>
    </source>
</evidence>
<keyword evidence="2" id="KW-0732">Signal</keyword>
<dbReference type="InterPro" id="IPR019223">
    <property type="entry name" value="DUF2147"/>
</dbReference>
<evidence type="ECO:0000259" key="3">
    <source>
        <dbReference type="Pfam" id="PF09917"/>
    </source>
</evidence>
<dbReference type="Pfam" id="PF09917">
    <property type="entry name" value="DUF2147"/>
    <property type="match status" value="1"/>
</dbReference>
<reference evidence="5" key="1">
    <citation type="submission" date="2016-08" db="EMBL/GenBank/DDBJ databases">
        <authorList>
            <person name="Varghese N."/>
            <person name="Submissions Spin"/>
        </authorList>
    </citation>
    <scope>NUCLEOTIDE SEQUENCE [LARGE SCALE GENOMIC DNA]</scope>
    <source>
        <strain evidence="5">ERR11</strain>
    </source>
</reference>
<feature type="signal peptide" evidence="2">
    <location>
        <begin position="1"/>
        <end position="21"/>
    </location>
</feature>
<evidence type="ECO:0000313" key="5">
    <source>
        <dbReference type="Proteomes" id="UP000199184"/>
    </source>
</evidence>
<evidence type="ECO:0000313" key="4">
    <source>
        <dbReference type="EMBL" id="SCB47961.1"/>
    </source>
</evidence>
<feature type="chain" id="PRO_5008686401" evidence="2">
    <location>
        <begin position="22"/>
        <end position="264"/>
    </location>
</feature>
<dbReference type="PANTHER" id="PTHR36919">
    <property type="entry name" value="BLR1215 PROTEIN"/>
    <property type="match status" value="1"/>
</dbReference>
<dbReference type="Proteomes" id="UP000199184">
    <property type="component" value="Unassembled WGS sequence"/>
</dbReference>
<organism evidence="4 5">
    <name type="scientific">Bradyrhizobium shewense</name>
    <dbReference type="NCBI Taxonomy" id="1761772"/>
    <lineage>
        <taxon>Bacteria</taxon>
        <taxon>Pseudomonadati</taxon>
        <taxon>Pseudomonadota</taxon>
        <taxon>Alphaproteobacteria</taxon>
        <taxon>Hyphomicrobiales</taxon>
        <taxon>Nitrobacteraceae</taxon>
        <taxon>Bradyrhizobium</taxon>
    </lineage>
</organism>
<feature type="region of interest" description="Disordered" evidence="1">
    <location>
        <begin position="66"/>
        <end position="119"/>
    </location>
</feature>
<protein>
    <submittedName>
        <fullName evidence="4">Uncharacterized conserved protein, DUF2147 family</fullName>
    </submittedName>
</protein>
<dbReference type="EMBL" id="FMAI01000012">
    <property type="protein sequence ID" value="SCB47961.1"/>
    <property type="molecule type" value="Genomic_DNA"/>
</dbReference>
<keyword evidence="5" id="KW-1185">Reference proteome</keyword>
<proteinExistence type="predicted"/>
<feature type="compositionally biased region" description="Low complexity" evidence="1">
    <location>
        <begin position="102"/>
        <end position="119"/>
    </location>
</feature>
<gene>
    <name evidence="4" type="ORF">GA0061098_1012219</name>
</gene>
<feature type="compositionally biased region" description="Pro residues" evidence="1">
    <location>
        <begin position="90"/>
        <end position="101"/>
    </location>
</feature>
<dbReference type="PANTHER" id="PTHR36919:SF2">
    <property type="entry name" value="BLL6627 PROTEIN"/>
    <property type="match status" value="1"/>
</dbReference>
<sequence>MNKLTIAATALFLASTAAAHAGGNTISFQIEGQHIRIETPRNCASLNCVTIVAPGLSDKPIKLNNINLKGLGGSKDDDDTTTSTTTAQPAPAPVQQPPVQQPPVQQAPAQATAPAAPAVTAPAAPTATVAAAPSAGFDANTQPAPVAAPAPAPAPVAVAPAPVAAAPVVVANTPIGVWATEENKGNVRVEQCGTNLCGYAVKTNARILINMKPEGSKWSGRIHDPDSGRNYDSTIAMKGPNAMRVQGCAFGGMFCGGQTWKRVS</sequence>
<feature type="domain" description="DUF2147" evidence="3">
    <location>
        <begin position="176"/>
        <end position="262"/>
    </location>
</feature>
<accession>A0A1C3X6V9</accession>
<dbReference type="RefSeq" id="WP_091961800.1">
    <property type="nucleotide sequence ID" value="NZ_FMAI01000012.1"/>
</dbReference>